<keyword evidence="3" id="KW-1185">Reference proteome</keyword>
<reference evidence="3" key="1">
    <citation type="journal article" date="2019" name="Int. J. Syst. Evol. Microbiol.">
        <title>The Global Catalogue of Microorganisms (GCM) 10K type strain sequencing project: providing services to taxonomists for standard genome sequencing and annotation.</title>
        <authorList>
            <consortium name="The Broad Institute Genomics Platform"/>
            <consortium name="The Broad Institute Genome Sequencing Center for Infectious Disease"/>
            <person name="Wu L."/>
            <person name="Ma J."/>
        </authorList>
    </citation>
    <scope>NUCLEOTIDE SEQUENCE [LARGE SCALE GENOMIC DNA]</scope>
    <source>
        <strain evidence="3">NBRC 108725</strain>
    </source>
</reference>
<accession>A0ABM8GGW3</accession>
<gene>
    <name evidence="2" type="ORF">GCM10025866_34890</name>
</gene>
<dbReference type="EMBL" id="AP027731">
    <property type="protein sequence ID" value="BDZ47580.1"/>
    <property type="molecule type" value="Genomic_DNA"/>
</dbReference>
<dbReference type="SUPFAM" id="SSF51735">
    <property type="entry name" value="NAD(P)-binding Rossmann-fold domains"/>
    <property type="match status" value="1"/>
</dbReference>
<proteinExistence type="predicted"/>
<dbReference type="Proteomes" id="UP001321498">
    <property type="component" value="Chromosome"/>
</dbReference>
<evidence type="ECO:0000256" key="1">
    <source>
        <dbReference type="SAM" id="MobiDB-lite"/>
    </source>
</evidence>
<dbReference type="Gene3D" id="3.40.50.720">
    <property type="entry name" value="NAD(P)-binding Rossmann-like Domain"/>
    <property type="match status" value="1"/>
</dbReference>
<organism evidence="2 3">
    <name type="scientific">Naasia aerilata</name>
    <dbReference type="NCBI Taxonomy" id="1162966"/>
    <lineage>
        <taxon>Bacteria</taxon>
        <taxon>Bacillati</taxon>
        <taxon>Actinomycetota</taxon>
        <taxon>Actinomycetes</taxon>
        <taxon>Micrococcales</taxon>
        <taxon>Microbacteriaceae</taxon>
        <taxon>Naasia</taxon>
    </lineage>
</organism>
<dbReference type="InterPro" id="IPR036291">
    <property type="entry name" value="NAD(P)-bd_dom_sf"/>
</dbReference>
<feature type="region of interest" description="Disordered" evidence="1">
    <location>
        <begin position="308"/>
        <end position="339"/>
    </location>
</feature>
<evidence type="ECO:0000313" key="3">
    <source>
        <dbReference type="Proteomes" id="UP001321498"/>
    </source>
</evidence>
<protein>
    <submittedName>
        <fullName evidence="2">Reductase</fullName>
    </submittedName>
</protein>
<name>A0ABM8GGW3_9MICO</name>
<sequence>MHLLLLGGTAWVGRHIAAAALSRGHQVTCLARGESGAVVPGAHLIRADRDSSTAFDDLHGIWDAVIDVSRQPGQVRRAVAALAGAGQYLFVSSVNVYADTAAYGHREDVALVPPLAGDVLPSMEQYGQAKVACEQAVLGGFGPSRSLIARASLLGGPGDPFDRTGYWPLRFARPVTDDGSVLVPDAPSLPTQVLDVRDLAAWLVESAEVERAGIFNATGDTVSLGEHLTLAHDVGSGHGHAVAASPDWLRARGVEPWMGPRSLPLWLPPGWEGLNAADGSLAWHHGLSVRPLGETLADILAEELTRPADRPRQAGLTAEDERALMAELAETADRPRVGA</sequence>
<evidence type="ECO:0000313" key="2">
    <source>
        <dbReference type="EMBL" id="BDZ47580.1"/>
    </source>
</evidence>
<dbReference type="RefSeq" id="WP_286277460.1">
    <property type="nucleotide sequence ID" value="NZ_AP027731.1"/>
</dbReference>